<proteinExistence type="predicted"/>
<evidence type="ECO:0000313" key="2">
    <source>
        <dbReference type="EMBL" id="MET3549412.1"/>
    </source>
</evidence>
<keyword evidence="3" id="KW-1185">Reference proteome</keyword>
<name>A0ABV2FC95_9BACL</name>
<dbReference type="Proteomes" id="UP001549098">
    <property type="component" value="Unassembled WGS sequence"/>
</dbReference>
<reference evidence="2 3" key="1">
    <citation type="submission" date="2024-06" db="EMBL/GenBank/DDBJ databases">
        <title>Genomic Encyclopedia of Type Strains, Phase IV (KMG-IV): sequencing the most valuable type-strain genomes for metagenomic binning, comparative biology and taxonomic classification.</title>
        <authorList>
            <person name="Goeker M."/>
        </authorList>
    </citation>
    <scope>NUCLEOTIDE SEQUENCE [LARGE SCALE GENOMIC DNA]</scope>
    <source>
        <strain evidence="2 3">DSM 17253</strain>
    </source>
</reference>
<keyword evidence="1" id="KW-0812">Transmembrane</keyword>
<feature type="transmembrane region" description="Helical" evidence="1">
    <location>
        <begin position="7"/>
        <end position="28"/>
    </location>
</feature>
<accession>A0ABV2FC95</accession>
<protein>
    <submittedName>
        <fullName evidence="2">Uncharacterized protein YneF (UPF0154 family)</fullName>
    </submittedName>
</protein>
<keyword evidence="1" id="KW-0472">Membrane</keyword>
<sequence>MSGKKIFLLVVLIFVIIEIGLIGSYFLATAESPTQ</sequence>
<organism evidence="2 3">
    <name type="scientific">Paenibacillus favisporus</name>
    <dbReference type="NCBI Taxonomy" id="221028"/>
    <lineage>
        <taxon>Bacteria</taxon>
        <taxon>Bacillati</taxon>
        <taxon>Bacillota</taxon>
        <taxon>Bacilli</taxon>
        <taxon>Bacillales</taxon>
        <taxon>Paenibacillaceae</taxon>
        <taxon>Paenibacillus</taxon>
    </lineage>
</organism>
<keyword evidence="1" id="KW-1133">Transmembrane helix</keyword>
<evidence type="ECO:0000313" key="3">
    <source>
        <dbReference type="Proteomes" id="UP001549098"/>
    </source>
</evidence>
<dbReference type="EMBL" id="JBEPLV010000008">
    <property type="protein sequence ID" value="MET3549412.1"/>
    <property type="molecule type" value="Genomic_DNA"/>
</dbReference>
<comment type="caution">
    <text evidence="2">The sequence shown here is derived from an EMBL/GenBank/DDBJ whole genome shotgun (WGS) entry which is preliminary data.</text>
</comment>
<evidence type="ECO:0000256" key="1">
    <source>
        <dbReference type="SAM" id="Phobius"/>
    </source>
</evidence>
<gene>
    <name evidence="2" type="ORF">ABID47_006049</name>
</gene>